<dbReference type="PROSITE" id="PS50883">
    <property type="entry name" value="EAL"/>
    <property type="match status" value="1"/>
</dbReference>
<dbReference type="RefSeq" id="WP_004174984.1">
    <property type="nucleotide sequence ID" value="NZ_CP021106.3"/>
</dbReference>
<dbReference type="SUPFAM" id="SSF141868">
    <property type="entry name" value="EAL domain-like"/>
    <property type="match status" value="1"/>
</dbReference>
<accession>A0A1W6SMS0</accession>
<proteinExistence type="predicted"/>
<feature type="domain" description="EAL" evidence="1">
    <location>
        <begin position="15"/>
        <end position="268"/>
    </location>
</feature>
<dbReference type="SMART" id="SM00052">
    <property type="entry name" value="EAL"/>
    <property type="match status" value="1"/>
</dbReference>
<evidence type="ECO:0000259" key="1">
    <source>
        <dbReference type="PROSITE" id="PS50883"/>
    </source>
</evidence>
<dbReference type="KEGG" id="nlc:EBAPG3_004590"/>
<dbReference type="PANTHER" id="PTHR33121:SF76">
    <property type="entry name" value="SIGNALING PROTEIN"/>
    <property type="match status" value="1"/>
</dbReference>
<dbReference type="eggNOG" id="COG2200">
    <property type="taxonomic scope" value="Bacteria"/>
</dbReference>
<dbReference type="Gene3D" id="3.20.20.450">
    <property type="entry name" value="EAL domain"/>
    <property type="match status" value="1"/>
</dbReference>
<organism evidence="2 3">
    <name type="scientific">Nitrosospira lacus</name>
    <dbReference type="NCBI Taxonomy" id="1288494"/>
    <lineage>
        <taxon>Bacteria</taxon>
        <taxon>Pseudomonadati</taxon>
        <taxon>Pseudomonadota</taxon>
        <taxon>Betaproteobacteria</taxon>
        <taxon>Nitrosomonadales</taxon>
        <taxon>Nitrosomonadaceae</taxon>
        <taxon>Nitrosospira</taxon>
    </lineage>
</organism>
<dbReference type="EMBL" id="CP021106">
    <property type="protein sequence ID" value="ARO87103.1"/>
    <property type="molecule type" value="Genomic_DNA"/>
</dbReference>
<gene>
    <name evidence="2" type="ORF">EBAPG3_004590</name>
</gene>
<reference evidence="2 3" key="1">
    <citation type="journal article" date="2015" name="Int. J. Syst. Evol. Microbiol.">
        <title>Nitrosospira lacus sp. nov., a psychrotolerant, ammonia-oxidizing bacterium from sandy lake sediment.</title>
        <authorList>
            <person name="Urakawa H."/>
            <person name="Garcia J.C."/>
            <person name="Nielsen J.L."/>
            <person name="Le V.Q."/>
            <person name="Kozlowski J.A."/>
            <person name="Stein L.Y."/>
            <person name="Lim C.K."/>
            <person name="Pommerening-Roser A."/>
            <person name="Martens-Habbena W."/>
            <person name="Stahl D.A."/>
            <person name="Klotz M.G."/>
        </authorList>
    </citation>
    <scope>NUCLEOTIDE SEQUENCE [LARGE SCALE GENOMIC DNA]</scope>
    <source>
        <strain evidence="2 3">APG3</strain>
    </source>
</reference>
<dbReference type="OrthoDB" id="9813903at2"/>
<dbReference type="Pfam" id="PF00563">
    <property type="entry name" value="EAL"/>
    <property type="match status" value="1"/>
</dbReference>
<dbReference type="InterPro" id="IPR050706">
    <property type="entry name" value="Cyclic-di-GMP_PDE-like"/>
</dbReference>
<sequence length="275" mass="30509">METRNAHDDELVRVQATTDHRLQRSEDGWVIGHFFNNRLSSVFQPVVGANDRRVIGHAAYIRSGPDHKDVLPPWGIFALAAEDALLVKLDRLCRTLHAINYFCTASGSGNLFVGVQPRLLESVKDDHGRAFAEVLDLIGIAASRVVIEIPAEVNRDWRLLRHVIGNYRSRGYRIAANHSGTNGGWMSELGNLYPDIVRVDASTLLQNDRTDPLLNTVRRFGAALLVRDIETRRQMVAAVRTGADLLQGRFLGRPARSIEIDRPPAAAGGFHAGLR</sequence>
<protein>
    <submittedName>
        <fullName evidence="2">Diguanylate phosphodiesterase</fullName>
    </submittedName>
</protein>
<keyword evidence="3" id="KW-1185">Reference proteome</keyword>
<dbReference type="PANTHER" id="PTHR33121">
    <property type="entry name" value="CYCLIC DI-GMP PHOSPHODIESTERASE PDEF"/>
    <property type="match status" value="1"/>
</dbReference>
<name>A0A1W6SMS0_9PROT</name>
<dbReference type="InterPro" id="IPR035919">
    <property type="entry name" value="EAL_sf"/>
</dbReference>
<evidence type="ECO:0000313" key="2">
    <source>
        <dbReference type="EMBL" id="ARO87103.1"/>
    </source>
</evidence>
<evidence type="ECO:0000313" key="3">
    <source>
        <dbReference type="Proteomes" id="UP000012179"/>
    </source>
</evidence>
<dbReference type="GO" id="GO:0071111">
    <property type="term" value="F:cyclic-guanylate-specific phosphodiesterase activity"/>
    <property type="evidence" value="ECO:0007669"/>
    <property type="project" value="InterPro"/>
</dbReference>
<dbReference type="InterPro" id="IPR001633">
    <property type="entry name" value="EAL_dom"/>
</dbReference>
<dbReference type="AlphaFoldDB" id="A0A1W6SMS0"/>
<dbReference type="CDD" id="cd01948">
    <property type="entry name" value="EAL"/>
    <property type="match status" value="1"/>
</dbReference>
<dbReference type="Proteomes" id="UP000012179">
    <property type="component" value="Chromosome"/>
</dbReference>